<dbReference type="EMBL" id="JASPKZ010005495">
    <property type="protein sequence ID" value="KAJ9588601.1"/>
    <property type="molecule type" value="Genomic_DNA"/>
</dbReference>
<organism evidence="1 2">
    <name type="scientific">Diploptera punctata</name>
    <name type="common">Pacific beetle cockroach</name>
    <dbReference type="NCBI Taxonomy" id="6984"/>
    <lineage>
        <taxon>Eukaryota</taxon>
        <taxon>Metazoa</taxon>
        <taxon>Ecdysozoa</taxon>
        <taxon>Arthropoda</taxon>
        <taxon>Hexapoda</taxon>
        <taxon>Insecta</taxon>
        <taxon>Pterygota</taxon>
        <taxon>Neoptera</taxon>
        <taxon>Polyneoptera</taxon>
        <taxon>Dictyoptera</taxon>
        <taxon>Blattodea</taxon>
        <taxon>Blaberoidea</taxon>
        <taxon>Blaberidae</taxon>
        <taxon>Diplopterinae</taxon>
        <taxon>Diploptera</taxon>
    </lineage>
</organism>
<name>A0AAD7ZY77_DIPPU</name>
<comment type="caution">
    <text evidence="1">The sequence shown here is derived from an EMBL/GenBank/DDBJ whole genome shotgun (WGS) entry which is preliminary data.</text>
</comment>
<dbReference type="Proteomes" id="UP001233999">
    <property type="component" value="Unassembled WGS sequence"/>
</dbReference>
<evidence type="ECO:0000313" key="1">
    <source>
        <dbReference type="EMBL" id="KAJ9588601.1"/>
    </source>
</evidence>
<feature type="non-terminal residue" evidence="1">
    <location>
        <position position="113"/>
    </location>
</feature>
<reference evidence="1" key="2">
    <citation type="submission" date="2023-05" db="EMBL/GenBank/DDBJ databases">
        <authorList>
            <person name="Fouks B."/>
        </authorList>
    </citation>
    <scope>NUCLEOTIDE SEQUENCE</scope>
    <source>
        <strain evidence="1">Stay&amp;Tobe</strain>
        <tissue evidence="1">Testes</tissue>
    </source>
</reference>
<gene>
    <name evidence="1" type="ORF">L9F63_028098</name>
</gene>
<sequence length="113" mass="12698">RKIITFDKGKEMLVDITGRSANEEPPRSLRLWFVLLNISDVFADAAFGELTILQVLSTSSSRAILKLISYNNTAMLTHASYTSPPTIVIPLSHFVVRFPSERVYFTNFFAGDL</sequence>
<protein>
    <submittedName>
        <fullName evidence="1">Uncharacterized protein</fullName>
    </submittedName>
</protein>
<feature type="non-terminal residue" evidence="1">
    <location>
        <position position="1"/>
    </location>
</feature>
<accession>A0AAD7ZY77</accession>
<evidence type="ECO:0000313" key="2">
    <source>
        <dbReference type="Proteomes" id="UP001233999"/>
    </source>
</evidence>
<dbReference type="AlphaFoldDB" id="A0AAD7ZY77"/>
<proteinExistence type="predicted"/>
<keyword evidence="2" id="KW-1185">Reference proteome</keyword>
<reference evidence="1" key="1">
    <citation type="journal article" date="2023" name="IScience">
        <title>Live-bearing cockroach genome reveals convergent evolutionary mechanisms linked to viviparity in insects and beyond.</title>
        <authorList>
            <person name="Fouks B."/>
            <person name="Harrison M.C."/>
            <person name="Mikhailova A.A."/>
            <person name="Marchal E."/>
            <person name="English S."/>
            <person name="Carruthers M."/>
            <person name="Jennings E.C."/>
            <person name="Chiamaka E.L."/>
            <person name="Frigard R.A."/>
            <person name="Pippel M."/>
            <person name="Attardo G.M."/>
            <person name="Benoit J.B."/>
            <person name="Bornberg-Bauer E."/>
            <person name="Tobe S.S."/>
        </authorList>
    </citation>
    <scope>NUCLEOTIDE SEQUENCE</scope>
    <source>
        <strain evidence="1">Stay&amp;Tobe</strain>
    </source>
</reference>